<evidence type="ECO:0000256" key="1">
    <source>
        <dbReference type="SAM" id="MobiDB-lite"/>
    </source>
</evidence>
<protein>
    <submittedName>
        <fullName evidence="2">Uncharacterized protein</fullName>
    </submittedName>
</protein>
<dbReference type="Proteomes" id="UP000033647">
    <property type="component" value="Unassembled WGS sequence"/>
</dbReference>
<organism evidence="2 3">
    <name type="scientific">Zymoseptoria brevis</name>
    <dbReference type="NCBI Taxonomy" id="1047168"/>
    <lineage>
        <taxon>Eukaryota</taxon>
        <taxon>Fungi</taxon>
        <taxon>Dikarya</taxon>
        <taxon>Ascomycota</taxon>
        <taxon>Pezizomycotina</taxon>
        <taxon>Dothideomycetes</taxon>
        <taxon>Dothideomycetidae</taxon>
        <taxon>Mycosphaerellales</taxon>
        <taxon>Mycosphaerellaceae</taxon>
        <taxon>Zymoseptoria</taxon>
    </lineage>
</organism>
<feature type="compositionally biased region" description="Low complexity" evidence="1">
    <location>
        <begin position="843"/>
        <end position="858"/>
    </location>
</feature>
<feature type="compositionally biased region" description="Low complexity" evidence="1">
    <location>
        <begin position="722"/>
        <end position="833"/>
    </location>
</feature>
<dbReference type="PANTHER" id="PTHR23242:SF9">
    <property type="entry name" value="TRANSCRIPTION FACTOR HOXA13"/>
    <property type="match status" value="1"/>
</dbReference>
<accession>A0A0F4GLR8</accession>
<keyword evidence="3" id="KW-1185">Reference proteome</keyword>
<dbReference type="PANTHER" id="PTHR23242">
    <property type="entry name" value="TRANSCRIPTION FACTOR HOXA13"/>
    <property type="match status" value="1"/>
</dbReference>
<dbReference type="STRING" id="1047168.A0A0F4GLR8"/>
<evidence type="ECO:0000313" key="3">
    <source>
        <dbReference type="Proteomes" id="UP000033647"/>
    </source>
</evidence>
<reference evidence="2 3" key="1">
    <citation type="submission" date="2015-03" db="EMBL/GenBank/DDBJ databases">
        <title>RNA-seq based gene annotation and comparative genomics of four Zymoseptoria species reveal species-specific pathogenicity related genes and transposable element activity.</title>
        <authorList>
            <person name="Grandaubert J."/>
            <person name="Bhattacharyya A."/>
            <person name="Stukenbrock E.H."/>
        </authorList>
    </citation>
    <scope>NUCLEOTIDE SEQUENCE [LARGE SCALE GENOMIC DNA]</scope>
    <source>
        <strain evidence="2 3">Zb18110</strain>
    </source>
</reference>
<dbReference type="EMBL" id="LAFY01000421">
    <property type="protein sequence ID" value="KJX98188.1"/>
    <property type="molecule type" value="Genomic_DNA"/>
</dbReference>
<comment type="caution">
    <text evidence="2">The sequence shown here is derived from an EMBL/GenBank/DDBJ whole genome shotgun (WGS) entry which is preliminary data.</text>
</comment>
<proteinExistence type="predicted"/>
<sequence length="1636" mass="168623">MAVDKTTVKAHDKANMNTQSNGVVVQRGRRRRGHRGSRTYSGWVVDKALKLFVWYSLVTVFFRCPASENLTDGSPRICKPYLQAKDYVTPYAQPYYDQYLSPYVQKAQPYYERFNTHVYQPGQTAYTKYAAPRVADAQKISQQQWEKTVKPQLEVLQQQAGKQYQAVLGPHVKKATDVIQPYYNSVVNSASDIWELELAPVYRKTSPYAQKLYVQGQHFAVNTALPQAQYAGNVLWTFWSRYIWPKVRILYGENVEPQLMRITERLGRYKDGKKLEAGISSMEASSKLAEASSTAESIASSLSSTASVVTASPSSVASSAISASSAPTPDPDVDPTKQFHDDLKNWEQITAKAVEEGAEDLKERIKDITAHQVTSGGKVGEALVTQLERTSETALNTVKARIQGIVEDIPEDADDDRLERANEDLVKAIRAVGQTVKSRAQAVREWRQTSQTETENLIEKAVQSTLEVIDNIRELRLTEIGRKYSSTSLPHKEWSKYNDLKKATQTWRGQIEQAAQSHPGLKTAKAASEDIEQTGMAIAKDTAKELGRLKAVGKWKIAAADASEDFETKTIPAPMRRLKDQIVEKVAEASEAVVGTEQGTAESVSSVASVKAPEYASSASEAVVGSSAGSAESVASQASSAASSVSAKVVGSSTGSIESAASQASSSAESAALQASSAASSLSEKLIGSSTGSVENAASQVSESASSLADKVVGSEPGSVESAATRASSSAQSASSQASGSAKSASSDASKSAPSAASKASSSARGASSQASKSAQDAASQVSKSAQSASSRASDSSQGAASKVSGSAESAVSAVSKKVVGSSAGSAESAASEISKKVIGTESGISDSATDAASAVSSAAQDAASSVSSAVVGGGASDASAKVAEASKSASSIVDAPAASKASSSAASVASQVSSALPDAEEIAASAESIASKATEAPKKVWGGAMAQVIVDAREPILDDDIVDRDGSYSASILSMVDVAQDYASELTKAVEDALRGPAPTQGTVESVTSLASEQYESALAAASSALFGTTQNAAVQGTSIAHEQYLSAVTAASYAIYGTPVTAAPFAHATSAYSNAMSEAGKHYENAMSRISAKVSGTPAPVHEQMYASVESAYFAAVQAANGRFSNAFLPNTQGTYESISSIAASRLSDSLSAASAQYQSAKVAVGAKPTPVNQQYLASAQAAYYQALGLAHGRYSEFIDAASSAVAPATTTGASASMNSMLASAQSAYSAYLADASSKYSALSAAATGAAATQSKGAGKTLDNLQKQLGDAVEIAGSKLSAASASASSAFAAQTTEQAVLESVTSRASENWEALVSKASEKIYGAPPPFTDAAYSQITSYGAQATDAAVAQWDQVSALFSELIVGKEPDFTDSVYSRLQSAYATGAPAALSSASSLLDEGASSASSFVNDGASSASSIVYDGASSAASYASEAYESAASAVSAVFIPPTEVPSILDQVTEQLNVAVEAASQQVYGTNAGYVEQASSAASSAYNAASSAASSAVYGPPAGYADAAQSSFSDIGASASSAISAAIYGGPTPSLTAASNAAASVYSEVLDQAQKHASVASAAVSSRVYGEEKTYLEEVQARVAEAVASANSKLSELGVQAKHAASEAASKVEEVVEQVTERIRDEL</sequence>
<feature type="region of interest" description="Disordered" evidence="1">
    <location>
        <begin position="704"/>
        <end position="858"/>
    </location>
</feature>
<gene>
    <name evidence="2" type="ORF">TI39_contig429g00032</name>
</gene>
<dbReference type="OrthoDB" id="3260408at2759"/>
<name>A0A0F4GLR8_9PEZI</name>
<evidence type="ECO:0000313" key="2">
    <source>
        <dbReference type="EMBL" id="KJX98188.1"/>
    </source>
</evidence>